<evidence type="ECO:0000256" key="1">
    <source>
        <dbReference type="ARBA" id="ARBA00004049"/>
    </source>
</evidence>
<protein>
    <recommendedName>
        <fullName evidence="9">RWP-RK domain-containing protein</fullName>
    </recommendedName>
</protein>
<dbReference type="KEGG" id="gtt:GUITHDRAFT_99078"/>
<evidence type="ECO:0000256" key="3">
    <source>
        <dbReference type="ARBA" id="ARBA00023054"/>
    </source>
</evidence>
<keyword evidence="2" id="KW-0805">Transcription regulation</keyword>
<name>L1K4N7_GUITC</name>
<feature type="region of interest" description="Disordered" evidence="7">
    <location>
        <begin position="225"/>
        <end position="298"/>
    </location>
</feature>
<dbReference type="HOGENOM" id="CLU_424203_0_0_1"/>
<dbReference type="AlphaFoldDB" id="L1K4N7"/>
<evidence type="ECO:0000256" key="4">
    <source>
        <dbReference type="ARBA" id="ARBA00023125"/>
    </source>
</evidence>
<dbReference type="GO" id="GO:0003677">
    <property type="term" value="F:DNA binding"/>
    <property type="evidence" value="ECO:0007669"/>
    <property type="project" value="UniProtKB-KW"/>
</dbReference>
<dbReference type="PaxDb" id="55529-EKX55298"/>
<dbReference type="RefSeq" id="XP_005842278.1">
    <property type="nucleotide sequence ID" value="XM_005842221.1"/>
</dbReference>
<feature type="compositionally biased region" description="Basic and acidic residues" evidence="7">
    <location>
        <begin position="270"/>
        <end position="281"/>
    </location>
</feature>
<feature type="transmembrane region" description="Helical" evidence="8">
    <location>
        <begin position="615"/>
        <end position="637"/>
    </location>
</feature>
<keyword evidence="8" id="KW-1133">Transmembrane helix</keyword>
<sequence length="646" mass="71975">MTDPHAPHDTEPLAAIFPRRSFGNEEVRAAVQVSLPQIAKLFHLKQSEAADILGISLTALKNTCRKLGVKKWPYARKRSLCDLEKLQEEFFMELEGKARERDGRGSATSQSQSEDGRTSSSGTGGYESEDWEKAYGPDLIAFGGTTSSVMKQRLLETLAELFRSPTRDSVLHSLTGMQSCLGLNEIFVVEALELRWLMSGREEEELMKHSKELLSGDKLSLLANRQKRSAQDPSDVHGGGSGKHDDMLSKLQTLSNKHGGSSARHSFQSLDEHDRLSVKSDDTEDGLEDSEGRRSRPYTQDYLDVTSLSSASRRSAAPHIFNIYEQIFIDGTDAAQKRFHVPELPEEVKETSGGCGAGLRRWGAGMEYKDAGVQSSMRPTKYDFEAELGIVGTRVEATLYIAESWDHLTAGKGDKSMIEKQVVADLAVSLRTDKSRLRVADVRPSKDKKGVEVSILIMPSVEEDEHDAVQIGERLQQESQAPNSILRSMNSTRRLVRVSTREIKAAGSAGAESIAGGYPSLLRSGVVMDDRSVRPSLSAVHGQVPTELRVGNDKYASKEYLDWQQREREEVQQIQQARTAQDGFWVDVEAGNQQEKRQTYGTFRQKGEGRKLPPWVWQLLSLAAVIVLCMILCAIYVRFFQHREGR</sequence>
<dbReference type="Proteomes" id="UP000011087">
    <property type="component" value="Unassembled WGS sequence"/>
</dbReference>
<dbReference type="EnsemblProtists" id="EKX55298">
    <property type="protein sequence ID" value="EKX55298"/>
    <property type="gene ID" value="GUITHDRAFT_99078"/>
</dbReference>
<evidence type="ECO:0000256" key="6">
    <source>
        <dbReference type="ARBA" id="ARBA00023242"/>
    </source>
</evidence>
<feature type="region of interest" description="Disordered" evidence="7">
    <location>
        <begin position="97"/>
        <end position="128"/>
    </location>
</feature>
<dbReference type="InterPro" id="IPR003035">
    <property type="entry name" value="RWP-RK_dom"/>
</dbReference>
<organism evidence="10">
    <name type="scientific">Guillardia theta (strain CCMP2712)</name>
    <name type="common">Cryptophyte</name>
    <dbReference type="NCBI Taxonomy" id="905079"/>
    <lineage>
        <taxon>Eukaryota</taxon>
        <taxon>Cryptophyceae</taxon>
        <taxon>Pyrenomonadales</taxon>
        <taxon>Geminigeraceae</taxon>
        <taxon>Guillardia</taxon>
    </lineage>
</organism>
<reference evidence="10 12" key="1">
    <citation type="journal article" date="2012" name="Nature">
        <title>Algal genomes reveal evolutionary mosaicism and the fate of nucleomorphs.</title>
        <authorList>
            <consortium name="DOE Joint Genome Institute"/>
            <person name="Curtis B.A."/>
            <person name="Tanifuji G."/>
            <person name="Burki F."/>
            <person name="Gruber A."/>
            <person name="Irimia M."/>
            <person name="Maruyama S."/>
            <person name="Arias M.C."/>
            <person name="Ball S.G."/>
            <person name="Gile G.H."/>
            <person name="Hirakawa Y."/>
            <person name="Hopkins J.F."/>
            <person name="Kuo A."/>
            <person name="Rensing S.A."/>
            <person name="Schmutz J."/>
            <person name="Symeonidi A."/>
            <person name="Elias M."/>
            <person name="Eveleigh R.J."/>
            <person name="Herman E.K."/>
            <person name="Klute M.J."/>
            <person name="Nakayama T."/>
            <person name="Obornik M."/>
            <person name="Reyes-Prieto A."/>
            <person name="Armbrust E.V."/>
            <person name="Aves S.J."/>
            <person name="Beiko R.G."/>
            <person name="Coutinho P."/>
            <person name="Dacks J.B."/>
            <person name="Durnford D.G."/>
            <person name="Fast N.M."/>
            <person name="Green B.R."/>
            <person name="Grisdale C.J."/>
            <person name="Hempel F."/>
            <person name="Henrissat B."/>
            <person name="Hoppner M.P."/>
            <person name="Ishida K."/>
            <person name="Kim E."/>
            <person name="Koreny L."/>
            <person name="Kroth P.G."/>
            <person name="Liu Y."/>
            <person name="Malik S.B."/>
            <person name="Maier U.G."/>
            <person name="McRose D."/>
            <person name="Mock T."/>
            <person name="Neilson J.A."/>
            <person name="Onodera N.T."/>
            <person name="Poole A.M."/>
            <person name="Pritham E.J."/>
            <person name="Richards T.A."/>
            <person name="Rocap G."/>
            <person name="Roy S.W."/>
            <person name="Sarai C."/>
            <person name="Schaack S."/>
            <person name="Shirato S."/>
            <person name="Slamovits C.H."/>
            <person name="Spencer D.F."/>
            <person name="Suzuki S."/>
            <person name="Worden A.Z."/>
            <person name="Zauner S."/>
            <person name="Barry K."/>
            <person name="Bell C."/>
            <person name="Bharti A.K."/>
            <person name="Crow J.A."/>
            <person name="Grimwood J."/>
            <person name="Kramer R."/>
            <person name="Lindquist E."/>
            <person name="Lucas S."/>
            <person name="Salamov A."/>
            <person name="McFadden G.I."/>
            <person name="Lane C.E."/>
            <person name="Keeling P.J."/>
            <person name="Gray M.W."/>
            <person name="Grigoriev I.V."/>
            <person name="Archibald J.M."/>
        </authorList>
    </citation>
    <scope>NUCLEOTIDE SEQUENCE</scope>
    <source>
        <strain evidence="10 12">CCMP2712</strain>
    </source>
</reference>
<evidence type="ECO:0000259" key="9">
    <source>
        <dbReference type="PROSITE" id="PS51519"/>
    </source>
</evidence>
<dbReference type="OrthoDB" id="10681805at2759"/>
<evidence type="ECO:0000256" key="7">
    <source>
        <dbReference type="SAM" id="MobiDB-lite"/>
    </source>
</evidence>
<evidence type="ECO:0000256" key="8">
    <source>
        <dbReference type="SAM" id="Phobius"/>
    </source>
</evidence>
<dbReference type="InterPro" id="IPR044607">
    <property type="entry name" value="RKD-like"/>
</dbReference>
<evidence type="ECO:0000313" key="10">
    <source>
        <dbReference type="EMBL" id="EKX55298.1"/>
    </source>
</evidence>
<keyword evidence="8" id="KW-0812">Transmembrane</keyword>
<proteinExistence type="predicted"/>
<keyword evidence="6" id="KW-0539">Nucleus</keyword>
<dbReference type="PROSITE" id="PS51519">
    <property type="entry name" value="RWP_RK"/>
    <property type="match status" value="1"/>
</dbReference>
<reference evidence="11" key="3">
    <citation type="submission" date="2015-06" db="UniProtKB">
        <authorList>
            <consortium name="EnsemblProtists"/>
        </authorList>
    </citation>
    <scope>IDENTIFICATION</scope>
</reference>
<keyword evidence="12" id="KW-1185">Reference proteome</keyword>
<feature type="compositionally biased region" description="Polar residues" evidence="7">
    <location>
        <begin position="250"/>
        <end position="269"/>
    </location>
</feature>
<keyword evidence="5" id="KW-0804">Transcription</keyword>
<dbReference type="PANTHER" id="PTHR46373:SF2">
    <property type="entry name" value="RWP-RK DOMAIN-CONTAINING PROTEIN"/>
    <property type="match status" value="1"/>
</dbReference>
<evidence type="ECO:0000256" key="2">
    <source>
        <dbReference type="ARBA" id="ARBA00023015"/>
    </source>
</evidence>
<dbReference type="GO" id="GO:0003700">
    <property type="term" value="F:DNA-binding transcription factor activity"/>
    <property type="evidence" value="ECO:0007669"/>
    <property type="project" value="InterPro"/>
</dbReference>
<reference evidence="12" key="2">
    <citation type="submission" date="2012-11" db="EMBL/GenBank/DDBJ databases">
        <authorList>
            <person name="Kuo A."/>
            <person name="Curtis B.A."/>
            <person name="Tanifuji G."/>
            <person name="Burki F."/>
            <person name="Gruber A."/>
            <person name="Irimia M."/>
            <person name="Maruyama S."/>
            <person name="Arias M.C."/>
            <person name="Ball S.G."/>
            <person name="Gile G.H."/>
            <person name="Hirakawa Y."/>
            <person name="Hopkins J.F."/>
            <person name="Rensing S.A."/>
            <person name="Schmutz J."/>
            <person name="Symeonidi A."/>
            <person name="Elias M."/>
            <person name="Eveleigh R.J."/>
            <person name="Herman E.K."/>
            <person name="Klute M.J."/>
            <person name="Nakayama T."/>
            <person name="Obornik M."/>
            <person name="Reyes-Prieto A."/>
            <person name="Armbrust E.V."/>
            <person name="Aves S.J."/>
            <person name="Beiko R.G."/>
            <person name="Coutinho P."/>
            <person name="Dacks J.B."/>
            <person name="Durnford D.G."/>
            <person name="Fast N.M."/>
            <person name="Green B.R."/>
            <person name="Grisdale C."/>
            <person name="Hempe F."/>
            <person name="Henrissat B."/>
            <person name="Hoppner M.P."/>
            <person name="Ishida K.-I."/>
            <person name="Kim E."/>
            <person name="Koreny L."/>
            <person name="Kroth P.G."/>
            <person name="Liu Y."/>
            <person name="Malik S.-B."/>
            <person name="Maier U.G."/>
            <person name="McRose D."/>
            <person name="Mock T."/>
            <person name="Neilson J.A."/>
            <person name="Onodera N.T."/>
            <person name="Poole A.M."/>
            <person name="Pritham E.J."/>
            <person name="Richards T.A."/>
            <person name="Rocap G."/>
            <person name="Roy S.W."/>
            <person name="Sarai C."/>
            <person name="Schaack S."/>
            <person name="Shirato S."/>
            <person name="Slamovits C.H."/>
            <person name="Spencer D.F."/>
            <person name="Suzuki S."/>
            <person name="Worden A.Z."/>
            <person name="Zauner S."/>
            <person name="Barry K."/>
            <person name="Bell C."/>
            <person name="Bharti A.K."/>
            <person name="Crow J.A."/>
            <person name="Grimwood J."/>
            <person name="Kramer R."/>
            <person name="Lindquist E."/>
            <person name="Lucas S."/>
            <person name="Salamov A."/>
            <person name="McFadden G.I."/>
            <person name="Lane C.E."/>
            <person name="Keeling P.J."/>
            <person name="Gray M.W."/>
            <person name="Grigoriev I.V."/>
            <person name="Archibald J.M."/>
        </authorList>
    </citation>
    <scope>NUCLEOTIDE SEQUENCE</scope>
    <source>
        <strain evidence="12">CCMP2712</strain>
    </source>
</reference>
<feature type="domain" description="RWP-RK" evidence="9">
    <location>
        <begin position="13"/>
        <end position="103"/>
    </location>
</feature>
<dbReference type="PANTHER" id="PTHR46373">
    <property type="entry name" value="PROTEIN RKD4"/>
    <property type="match status" value="1"/>
</dbReference>
<comment type="function">
    <text evidence="1">Putative transcription factor.</text>
</comment>
<keyword evidence="8" id="KW-0472">Membrane</keyword>
<keyword evidence="4" id="KW-0238">DNA-binding</keyword>
<dbReference type="EMBL" id="JH992965">
    <property type="protein sequence ID" value="EKX55298.1"/>
    <property type="molecule type" value="Genomic_DNA"/>
</dbReference>
<dbReference type="Pfam" id="PF02042">
    <property type="entry name" value="RWP-RK"/>
    <property type="match status" value="1"/>
</dbReference>
<gene>
    <name evidence="10" type="ORF">GUITHDRAFT_99078</name>
</gene>
<evidence type="ECO:0000256" key="5">
    <source>
        <dbReference type="ARBA" id="ARBA00023163"/>
    </source>
</evidence>
<accession>L1K4N7</accession>
<dbReference type="GeneID" id="17311912"/>
<keyword evidence="3" id="KW-0175">Coiled coil</keyword>
<evidence type="ECO:0000313" key="11">
    <source>
        <dbReference type="EnsemblProtists" id="EKX55298"/>
    </source>
</evidence>
<evidence type="ECO:0000313" key="12">
    <source>
        <dbReference type="Proteomes" id="UP000011087"/>
    </source>
</evidence>